<proteinExistence type="predicted"/>
<dbReference type="InterPro" id="IPR001296">
    <property type="entry name" value="Glyco_trans_1"/>
</dbReference>
<dbReference type="SUPFAM" id="SSF53756">
    <property type="entry name" value="UDP-Glycosyltransferase/glycogen phosphorylase"/>
    <property type="match status" value="1"/>
</dbReference>
<evidence type="ECO:0000259" key="1">
    <source>
        <dbReference type="Pfam" id="PF00534"/>
    </source>
</evidence>
<gene>
    <name evidence="2" type="ORF">HQ945_20795</name>
</gene>
<evidence type="ECO:0000313" key="3">
    <source>
        <dbReference type="Proteomes" id="UP000550508"/>
    </source>
</evidence>
<organism evidence="2 3">
    <name type="scientific">Phyllobacterium pellucidum</name>
    <dbReference type="NCBI Taxonomy" id="2740464"/>
    <lineage>
        <taxon>Bacteria</taxon>
        <taxon>Pseudomonadati</taxon>
        <taxon>Pseudomonadota</taxon>
        <taxon>Alphaproteobacteria</taxon>
        <taxon>Hyphomicrobiales</taxon>
        <taxon>Phyllobacteriaceae</taxon>
        <taxon>Phyllobacterium</taxon>
    </lineage>
</organism>
<name>A0A849W0S0_9HYPH</name>
<reference evidence="2 3" key="1">
    <citation type="submission" date="2020-05" db="EMBL/GenBank/DDBJ databases">
        <authorList>
            <person name="Kim M.K."/>
        </authorList>
    </citation>
    <scope>NUCLEOTIDE SEQUENCE [LARGE SCALE GENOMIC DNA]</scope>
    <source>
        <strain evidence="2 3">BT25</strain>
    </source>
</reference>
<dbReference type="EMBL" id="JABUMX010000007">
    <property type="protein sequence ID" value="NTS33700.1"/>
    <property type="molecule type" value="Genomic_DNA"/>
</dbReference>
<protein>
    <submittedName>
        <fullName evidence="2">Glycosyltransferase family 4 protein</fullName>
    </submittedName>
</protein>
<dbReference type="Proteomes" id="UP000550508">
    <property type="component" value="Unassembled WGS sequence"/>
</dbReference>
<comment type="caution">
    <text evidence="2">The sequence shown here is derived from an EMBL/GenBank/DDBJ whole genome shotgun (WGS) entry which is preliminary data.</text>
</comment>
<dbReference type="Pfam" id="PF00534">
    <property type="entry name" value="Glycos_transf_1"/>
    <property type="match status" value="1"/>
</dbReference>
<feature type="domain" description="Glycosyl transferase family 1" evidence="1">
    <location>
        <begin position="205"/>
        <end position="313"/>
    </location>
</feature>
<keyword evidence="2" id="KW-0808">Transferase</keyword>
<dbReference type="RefSeq" id="WP_113282152.1">
    <property type="nucleotide sequence ID" value="NZ_JABUMX010000007.1"/>
</dbReference>
<keyword evidence="3" id="KW-1185">Reference proteome</keyword>
<evidence type="ECO:0000313" key="2">
    <source>
        <dbReference type="EMBL" id="NTS33700.1"/>
    </source>
</evidence>
<accession>A0A849W0S0</accession>
<dbReference type="AlphaFoldDB" id="A0A849W0S0"/>
<dbReference type="GO" id="GO:0016757">
    <property type="term" value="F:glycosyltransferase activity"/>
    <property type="evidence" value="ECO:0007669"/>
    <property type="project" value="InterPro"/>
</dbReference>
<dbReference type="PANTHER" id="PTHR12526">
    <property type="entry name" value="GLYCOSYLTRANSFERASE"/>
    <property type="match status" value="1"/>
</dbReference>
<dbReference type="Gene3D" id="3.40.50.2000">
    <property type="entry name" value="Glycogen Phosphorylase B"/>
    <property type="match status" value="1"/>
</dbReference>
<sequence>MTSMIVISDFLDDSRPNQQHSKEYHLKKWRDRHGSAPSLSVKPRVMDVQGGYLQRLPLACINAGIVDRAEIWHHTRSEGNHELSPTDHELIRRSFQLSGEGTPYMSDDMLAFLEVFGPPDILVVLGLGVCEAVLEACAPSFKIYNSIDAPALRIPEAVSRHFDLVLTGAEWQSEDVARRHPDMETAIMPIGPEFASDTTFFPTGADKLYDIIYVAAAQAYKRHDILFNALARLPRTLRTLCVFGYGEDAEKLQDLATSLGIDVDFIGPPGVSIEAVNGLMNSARIGVVCGVDDGAPAILTEYMLAGLPVLANEELCCGTQYITPRTGEIASAERFHLAITEILGRAEQFSPRSEVQNNWTWQHTVERLRGLIASHRKFHSDRNIESKRSLGLDNQQERICFGPM</sequence>